<protein>
    <submittedName>
        <fullName evidence="6">Aladin-like isoform X3</fullName>
    </submittedName>
</protein>
<keyword evidence="1 3" id="KW-0853">WD repeat</keyword>
<feature type="repeat" description="WD" evidence="3">
    <location>
        <begin position="238"/>
        <end position="272"/>
    </location>
</feature>
<gene>
    <name evidence="6" type="primary">LOC111111378</name>
</gene>
<dbReference type="PROSITE" id="PS50082">
    <property type="entry name" value="WD_REPEATS_2"/>
    <property type="match status" value="1"/>
</dbReference>
<sequence length="514" mass="56119">MCDNSVFSIFPPAPAQGTVTVCEQHGGLLSSPAQSKPYNKLPGYPDVVLSGGGSSSLTHRENAKSAFLPHNETVWKRALHAWYEMGSPGVFEEIVNSSDEVPDWVAVLDKKTLTLVRWANSLHGSIFPHLSMSNEEIVTEFSPIVNWSSSPVRAFAWHPHTFKFAYALRDDSIKVHSGKSDLVPTLKHKLQKNVADLAWQPQSASVLAVACQSCVLIWHVEPTSLATRPSTSSCQVLQQNHHAPVTCLAWDPSGRILLSASPVDTSLMAWDVPMETCVPLCRLGGGGVSLLRWSPDGSKVFSATPSQLFRVWETRTWTCEVWTKCTSRCKAACWSPDGRTLLFATENEPIIYSLTFSTNIDDTSTVIGGSQSAVVSVSLAEVDSKTEDGETTKVGGLVQSMVMDRHGERLAVTLHDGKGQVLPYIALFRTRTNPMLEITPCGLVQGETGEYPLHVSFQPSFDRGALLSVVWSSGALRYVPLYFIPSGEIQNAQYHQPAPPTLNGNILSPIARHA</sequence>
<accession>A0A8B8BL25</accession>
<dbReference type="InterPro" id="IPR036322">
    <property type="entry name" value="WD40_repeat_dom_sf"/>
</dbReference>
<dbReference type="SMART" id="SM00320">
    <property type="entry name" value="WD40"/>
    <property type="match status" value="4"/>
</dbReference>
<evidence type="ECO:0000259" key="4">
    <source>
        <dbReference type="Pfam" id="PF25460"/>
    </source>
</evidence>
<dbReference type="InterPro" id="IPR057403">
    <property type="entry name" value="Beta-prop_Aladin"/>
</dbReference>
<dbReference type="RefSeq" id="XP_022304040.1">
    <property type="nucleotide sequence ID" value="XM_022448332.1"/>
</dbReference>
<evidence type="ECO:0000313" key="6">
    <source>
        <dbReference type="RefSeq" id="XP_022304040.1"/>
    </source>
</evidence>
<name>A0A8B8BL25_CRAVI</name>
<dbReference type="AlphaFoldDB" id="A0A8B8BL25"/>
<dbReference type="Gene3D" id="2.130.10.10">
    <property type="entry name" value="YVTN repeat-like/Quinoprotein amine dehydrogenase"/>
    <property type="match status" value="1"/>
</dbReference>
<keyword evidence="2" id="KW-0677">Repeat</keyword>
<reference evidence="6" key="1">
    <citation type="submission" date="2025-08" db="UniProtKB">
        <authorList>
            <consortium name="RefSeq"/>
        </authorList>
    </citation>
    <scope>IDENTIFICATION</scope>
    <source>
        <tissue evidence="6">Whole sample</tissue>
    </source>
</reference>
<organism evidence="5 6">
    <name type="scientific">Crassostrea virginica</name>
    <name type="common">Eastern oyster</name>
    <dbReference type="NCBI Taxonomy" id="6565"/>
    <lineage>
        <taxon>Eukaryota</taxon>
        <taxon>Metazoa</taxon>
        <taxon>Spiralia</taxon>
        <taxon>Lophotrochozoa</taxon>
        <taxon>Mollusca</taxon>
        <taxon>Bivalvia</taxon>
        <taxon>Autobranchia</taxon>
        <taxon>Pteriomorphia</taxon>
        <taxon>Ostreida</taxon>
        <taxon>Ostreoidea</taxon>
        <taxon>Ostreidae</taxon>
        <taxon>Crassostrea</taxon>
    </lineage>
</organism>
<dbReference type="SUPFAM" id="SSF50978">
    <property type="entry name" value="WD40 repeat-like"/>
    <property type="match status" value="1"/>
</dbReference>
<dbReference type="GeneID" id="111111378"/>
<dbReference type="InterPro" id="IPR001680">
    <property type="entry name" value="WD40_rpt"/>
</dbReference>
<dbReference type="Proteomes" id="UP000694844">
    <property type="component" value="Chromosome 9"/>
</dbReference>
<dbReference type="InterPro" id="IPR045139">
    <property type="entry name" value="Aladin"/>
</dbReference>
<evidence type="ECO:0000256" key="1">
    <source>
        <dbReference type="ARBA" id="ARBA00022574"/>
    </source>
</evidence>
<dbReference type="PROSITE" id="PS00678">
    <property type="entry name" value="WD_REPEATS_1"/>
    <property type="match status" value="1"/>
</dbReference>
<dbReference type="PANTHER" id="PTHR14494:SF0">
    <property type="entry name" value="ALADIN"/>
    <property type="match status" value="1"/>
</dbReference>
<dbReference type="PANTHER" id="PTHR14494">
    <property type="entry name" value="ALADIN/ADRACALIN/AAAS"/>
    <property type="match status" value="1"/>
</dbReference>
<feature type="domain" description="Aladin seven-bladed propeller" evidence="4">
    <location>
        <begin position="133"/>
        <end position="482"/>
    </location>
</feature>
<dbReference type="InterPro" id="IPR015943">
    <property type="entry name" value="WD40/YVTN_repeat-like_dom_sf"/>
</dbReference>
<evidence type="ECO:0000313" key="5">
    <source>
        <dbReference type="Proteomes" id="UP000694844"/>
    </source>
</evidence>
<dbReference type="InterPro" id="IPR019775">
    <property type="entry name" value="WD40_repeat_CS"/>
</dbReference>
<dbReference type="OrthoDB" id="411991at2759"/>
<evidence type="ECO:0000256" key="3">
    <source>
        <dbReference type="PROSITE-ProRule" id="PRU00221"/>
    </source>
</evidence>
<dbReference type="GO" id="GO:0006913">
    <property type="term" value="P:nucleocytoplasmic transport"/>
    <property type="evidence" value="ECO:0007669"/>
    <property type="project" value="TreeGrafter"/>
</dbReference>
<proteinExistence type="predicted"/>
<keyword evidence="5" id="KW-1185">Reference proteome</keyword>
<dbReference type="Pfam" id="PF25460">
    <property type="entry name" value="Beta-prop_Aladin"/>
    <property type="match status" value="1"/>
</dbReference>
<dbReference type="GO" id="GO:0005643">
    <property type="term" value="C:nuclear pore"/>
    <property type="evidence" value="ECO:0007669"/>
    <property type="project" value="TreeGrafter"/>
</dbReference>
<evidence type="ECO:0000256" key="2">
    <source>
        <dbReference type="ARBA" id="ARBA00022737"/>
    </source>
</evidence>